<protein>
    <submittedName>
        <fullName evidence="1">Uncharacterized protein</fullName>
    </submittedName>
</protein>
<reference evidence="1" key="2">
    <citation type="journal article" date="2011" name="Microb. Ecol.">
        <title>Taxonomic and Functional Metagenomic Profiling of the Microbial Community in the Anoxic Sediment of a Sub-saline Shallow Lake (Laguna de Carrizo, Central Spain).</title>
        <authorList>
            <person name="Ferrer M."/>
            <person name="Guazzaroni M.E."/>
            <person name="Richter M."/>
            <person name="Garcia-Salamanca A."/>
            <person name="Yarza P."/>
            <person name="Suarez-Suarez A."/>
            <person name="Solano J."/>
            <person name="Alcaide M."/>
            <person name="van Dillewijn P."/>
            <person name="Molina-Henares M.A."/>
            <person name="Lopez-Cortes N."/>
            <person name="Al-Ramahi Y."/>
            <person name="Guerrero C."/>
            <person name="Acosta A."/>
            <person name="de Eugenio L.I."/>
            <person name="Martinez V."/>
            <person name="Marques S."/>
            <person name="Rojo F."/>
            <person name="Santero E."/>
            <person name="Genilloud O."/>
            <person name="Perez-Perez J."/>
            <person name="Rossello-Mora R."/>
            <person name="Ramos J.L."/>
        </authorList>
    </citation>
    <scope>NUCLEOTIDE SEQUENCE</scope>
</reference>
<proteinExistence type="predicted"/>
<name>D9PIA6_9ZZZZ</name>
<dbReference type="EMBL" id="ADZX01000420">
    <property type="protein sequence ID" value="EFK96708.1"/>
    <property type="molecule type" value="Genomic_DNA"/>
</dbReference>
<organism evidence="1">
    <name type="scientific">sediment metagenome</name>
    <dbReference type="NCBI Taxonomy" id="749907"/>
    <lineage>
        <taxon>unclassified sequences</taxon>
        <taxon>metagenomes</taxon>
        <taxon>ecological metagenomes</taxon>
    </lineage>
</organism>
<dbReference type="AlphaFoldDB" id="D9PIA6"/>
<accession>D9PIA6</accession>
<sequence length="199" mass="20913">MKEAYAPDAAAVTSVISGADETVTAEGVAYKVTKNISGARTWYTLVKIGMITATAVAGDITVFGKTYSVSRSADAAEYGVYLFTYGGKAYKMDAATRTVTLADGKAYDISFNAQGSVVLTEKGAVSREIMAVRAGGRILLAYRSEADADHAWRFFDGTGNYAATRETPGFSADGSMLFNDGPAAARSMNYNLDVANAGV</sequence>
<feature type="non-terminal residue" evidence="1">
    <location>
        <position position="199"/>
    </location>
</feature>
<reference evidence="1" key="1">
    <citation type="submission" date="2010-07" db="EMBL/GenBank/DDBJ databases">
        <authorList>
            <consortium name="CONSOLIDER consortium CSD2007-00005"/>
            <person name="Guazzaroni M.-E."/>
            <person name="Richter M."/>
            <person name="Garcia-Salamanca A."/>
            <person name="Yarza P."/>
            <person name="Ferrer M."/>
        </authorList>
    </citation>
    <scope>NUCLEOTIDE SEQUENCE</scope>
</reference>
<gene>
    <name evidence="1" type="ORF">LDC_1262</name>
</gene>
<evidence type="ECO:0000313" key="1">
    <source>
        <dbReference type="EMBL" id="EFK96708.1"/>
    </source>
</evidence>
<comment type="caution">
    <text evidence="1">The sequence shown here is derived from an EMBL/GenBank/DDBJ whole genome shotgun (WGS) entry which is preliminary data.</text>
</comment>